<gene>
    <name evidence="1" type="ORF">ACFSCS_01885</name>
</gene>
<sequence length="382" mass="40936">MSVALPADWVLPSYGRSTLSDLLPSVGAHLGVPGCTDDRLGLPSARRWVVLLVDGLGHQLLQAALGQTEYFAEVFGDALRLTAGVPSTTATSLTCLGTGLVPGEHGMAGYSFRAPGGRQAMNALTWEGGPEDAEAFQPRETMFERAVAAGVAVTTIGPARFSGSGLTTAALRGPQFWAVDEQDAEARIQAAVRACDRAPQSLTYVYERSLDHTGHGKGVRSQAWLDTLARVDAFAGALREALADDVCLLVTGDHGMLDVPPERHVLVEDHPELGAGVDLLAGEGRLRQLWTDAPEAVARRWQQRLGERAVVRLRDEAVAEGWFGPVDPRVEQHFGDVLVALREDWAVMTRALPRELGLVGQHGSLTSAEMVVPLLVDHPASW</sequence>
<dbReference type="InterPro" id="IPR017850">
    <property type="entry name" value="Alkaline_phosphatase_core_sf"/>
</dbReference>
<dbReference type="Pfam" id="PF01663">
    <property type="entry name" value="Phosphodiest"/>
    <property type="match status" value="1"/>
</dbReference>
<proteinExistence type="predicted"/>
<dbReference type="SUPFAM" id="SSF53649">
    <property type="entry name" value="Alkaline phosphatase-like"/>
    <property type="match status" value="1"/>
</dbReference>
<dbReference type="RefSeq" id="WP_343875060.1">
    <property type="nucleotide sequence ID" value="NZ_BAAAIX010000028.1"/>
</dbReference>
<evidence type="ECO:0000313" key="2">
    <source>
        <dbReference type="Proteomes" id="UP001597326"/>
    </source>
</evidence>
<comment type="caution">
    <text evidence="1">The sequence shown here is derived from an EMBL/GenBank/DDBJ whole genome shotgun (WGS) entry which is preliminary data.</text>
</comment>
<dbReference type="EMBL" id="JBHUFZ010000005">
    <property type="protein sequence ID" value="MFD1888934.1"/>
    <property type="molecule type" value="Genomic_DNA"/>
</dbReference>
<keyword evidence="2" id="KW-1185">Reference proteome</keyword>
<accession>A0ABW4RTD3</accession>
<evidence type="ECO:0000313" key="1">
    <source>
        <dbReference type="EMBL" id="MFD1888934.1"/>
    </source>
</evidence>
<dbReference type="PANTHER" id="PTHR10151:SF120">
    <property type="entry name" value="BIS(5'-ADENOSYL)-TRIPHOSPHATASE"/>
    <property type="match status" value="1"/>
</dbReference>
<dbReference type="Proteomes" id="UP001597326">
    <property type="component" value="Unassembled WGS sequence"/>
</dbReference>
<dbReference type="PANTHER" id="PTHR10151">
    <property type="entry name" value="ECTONUCLEOTIDE PYROPHOSPHATASE/PHOSPHODIESTERASE"/>
    <property type="match status" value="1"/>
</dbReference>
<reference evidence="2" key="1">
    <citation type="journal article" date="2019" name="Int. J. Syst. Evol. Microbiol.">
        <title>The Global Catalogue of Microorganisms (GCM) 10K type strain sequencing project: providing services to taxonomists for standard genome sequencing and annotation.</title>
        <authorList>
            <consortium name="The Broad Institute Genomics Platform"/>
            <consortium name="The Broad Institute Genome Sequencing Center for Infectious Disease"/>
            <person name="Wu L."/>
            <person name="Ma J."/>
        </authorList>
    </citation>
    <scope>NUCLEOTIDE SEQUENCE [LARGE SCALE GENOMIC DNA]</scope>
    <source>
        <strain evidence="2">CAIM 431</strain>
    </source>
</reference>
<name>A0ABW4RTD3_9ACTN</name>
<dbReference type="InterPro" id="IPR002591">
    <property type="entry name" value="Phosphodiest/P_Trfase"/>
</dbReference>
<dbReference type="Gene3D" id="3.40.720.10">
    <property type="entry name" value="Alkaline Phosphatase, subunit A"/>
    <property type="match status" value="1"/>
</dbReference>
<organism evidence="1 2">
    <name type="scientific">Luteococcus peritonei</name>
    <dbReference type="NCBI Taxonomy" id="88874"/>
    <lineage>
        <taxon>Bacteria</taxon>
        <taxon>Bacillati</taxon>
        <taxon>Actinomycetota</taxon>
        <taxon>Actinomycetes</taxon>
        <taxon>Propionibacteriales</taxon>
        <taxon>Propionibacteriaceae</taxon>
        <taxon>Luteococcus</taxon>
    </lineage>
</organism>
<protein>
    <submittedName>
        <fullName evidence="1">Nucleotide pyrophosphatase/phosphodiesterase family protein</fullName>
    </submittedName>
</protein>